<comment type="caution">
    <text evidence="1">The sequence shown here is derived from an EMBL/GenBank/DDBJ whole genome shotgun (WGS) entry which is preliminary data.</text>
</comment>
<accession>A0AAV0WNU3</accession>
<reference evidence="1 2" key="1">
    <citation type="submission" date="2023-01" db="EMBL/GenBank/DDBJ databases">
        <authorList>
            <person name="Whitehead M."/>
        </authorList>
    </citation>
    <scope>NUCLEOTIDE SEQUENCE [LARGE SCALE GENOMIC DNA]</scope>
</reference>
<dbReference type="EMBL" id="CARXXK010000002">
    <property type="protein sequence ID" value="CAI6357161.1"/>
    <property type="molecule type" value="Genomic_DNA"/>
</dbReference>
<name>A0AAV0WNU3_9HEMI</name>
<gene>
    <name evidence="1" type="ORF">MEUPH1_LOCUS12816</name>
</gene>
<evidence type="ECO:0000313" key="1">
    <source>
        <dbReference type="EMBL" id="CAI6357161.1"/>
    </source>
</evidence>
<protein>
    <submittedName>
        <fullName evidence="1">Uncharacterized protein</fullName>
    </submittedName>
</protein>
<organism evidence="1 2">
    <name type="scientific">Macrosiphum euphorbiae</name>
    <name type="common">potato aphid</name>
    <dbReference type="NCBI Taxonomy" id="13131"/>
    <lineage>
        <taxon>Eukaryota</taxon>
        <taxon>Metazoa</taxon>
        <taxon>Ecdysozoa</taxon>
        <taxon>Arthropoda</taxon>
        <taxon>Hexapoda</taxon>
        <taxon>Insecta</taxon>
        <taxon>Pterygota</taxon>
        <taxon>Neoptera</taxon>
        <taxon>Paraneoptera</taxon>
        <taxon>Hemiptera</taxon>
        <taxon>Sternorrhyncha</taxon>
        <taxon>Aphidomorpha</taxon>
        <taxon>Aphidoidea</taxon>
        <taxon>Aphididae</taxon>
        <taxon>Macrosiphini</taxon>
        <taxon>Macrosiphum</taxon>
    </lineage>
</organism>
<proteinExistence type="predicted"/>
<keyword evidence="2" id="KW-1185">Reference proteome</keyword>
<sequence>MEGSYQPSFDYQQNQAMTYTQSLYTNNGYDMQQVKNIDTSNYYNSTQVTTSYPYSNVNGHFNMGYNVMPTNVPYVNGSLIPPTSS</sequence>
<evidence type="ECO:0000313" key="2">
    <source>
        <dbReference type="Proteomes" id="UP001160148"/>
    </source>
</evidence>
<dbReference type="AlphaFoldDB" id="A0AAV0WNU3"/>
<dbReference type="Proteomes" id="UP001160148">
    <property type="component" value="Unassembled WGS sequence"/>
</dbReference>